<dbReference type="GO" id="GO:0061024">
    <property type="term" value="P:membrane organization"/>
    <property type="evidence" value="ECO:0007669"/>
    <property type="project" value="TreeGrafter"/>
</dbReference>
<dbReference type="VEuPathDB" id="VectorBase:ADAC001331"/>
<feature type="transmembrane region" description="Helical" evidence="6">
    <location>
        <begin position="186"/>
        <end position="204"/>
    </location>
</feature>
<evidence type="ECO:0000256" key="3">
    <source>
        <dbReference type="ARBA" id="ARBA00022989"/>
    </source>
</evidence>
<dbReference type="PANTHER" id="PTHR18843:SF7">
    <property type="entry name" value="LAMINA-ASSOCIATED POLYPEPTIDE 1B ISOFORM 1-RELATED"/>
    <property type="match status" value="1"/>
</dbReference>
<sequence length="412" mass="46055">MAFQGSPTTPTTDDDVLSPYYRETRCPFDRTGYTFRVACEGQGSCSLTGHCKKTCKEKSFRPAASPNFGKFSQIFYRRWYRNRRITFCIQHKHSFEAHSAETSVNKSSHQTLTDEEETSDNEVEITEDSENEQQDLVRHIRQPTPVITRRQRTPSLNGIDTIPFVAERIPTPPRPPVNDVENGNTFMSLVIVVAVLLIIVAGLFSGGAAKKKAAEPSCIHFDILESSYHSIDSTLWDSLDCSVRQATHTTARPKPGTFLFMHNGAPAVVSRFLENVTKITSDCFGGTAPIVLGSERFKQPDIASDFGVFVAEYAQALRERSVMVVRNLEDIPPKAAQAFHSICDPEEPLVSRALIYLTMDISTAPKALMESTGSSETAKAEKLLKQMWQDSLRPEVLDPLITRLTENVYRIV</sequence>
<dbReference type="PANTHER" id="PTHR18843">
    <property type="entry name" value="TORSIN-1A-INTERACTING PROTEIN"/>
    <property type="match status" value="1"/>
</dbReference>
<keyword evidence="9" id="KW-1185">Reference proteome</keyword>
<evidence type="ECO:0000256" key="6">
    <source>
        <dbReference type="SAM" id="Phobius"/>
    </source>
</evidence>
<evidence type="ECO:0000313" key="8">
    <source>
        <dbReference type="EnsemblMetazoa" id="ADAC001331-PA"/>
    </source>
</evidence>
<dbReference type="InterPro" id="IPR008662">
    <property type="entry name" value="TOIP1/2"/>
</dbReference>
<evidence type="ECO:0000256" key="5">
    <source>
        <dbReference type="SAM" id="MobiDB-lite"/>
    </source>
</evidence>
<dbReference type="EnsemblMetazoa" id="ADAC001331-RA">
    <property type="protein sequence ID" value="ADAC001331-PA"/>
    <property type="gene ID" value="ADAC001331"/>
</dbReference>
<dbReference type="HOGENOM" id="CLU_667674_0_0_1"/>
<dbReference type="GO" id="GO:0016020">
    <property type="term" value="C:membrane"/>
    <property type="evidence" value="ECO:0007669"/>
    <property type="project" value="UniProtKB-SubCell"/>
</dbReference>
<reference evidence="7 9" key="1">
    <citation type="journal article" date="2010" name="BMC Genomics">
        <title>Combination of measures distinguishes pre-miRNAs from other stem-loops in the genome of the newly sequenced Anopheles darlingi.</title>
        <authorList>
            <person name="Mendes N.D."/>
            <person name="Freitas A.T."/>
            <person name="Vasconcelos A.T."/>
            <person name="Sagot M.F."/>
        </authorList>
    </citation>
    <scope>NUCLEOTIDE SEQUENCE</scope>
</reference>
<protein>
    <submittedName>
        <fullName evidence="7 8">Uncharacterized protein</fullName>
    </submittedName>
</protein>
<dbReference type="EMBL" id="ADMH02000350">
    <property type="protein sequence ID" value="ETN66873.1"/>
    <property type="molecule type" value="Genomic_DNA"/>
</dbReference>
<dbReference type="OMA" id="RCNIEDM"/>
<reference evidence="8" key="4">
    <citation type="submission" date="2015-06" db="UniProtKB">
        <authorList>
            <consortium name="EnsemblMetazoa"/>
        </authorList>
    </citation>
    <scope>IDENTIFICATION</scope>
</reference>
<keyword evidence="4 6" id="KW-0472">Membrane</keyword>
<keyword evidence="3 6" id="KW-1133">Transmembrane helix</keyword>
<feature type="compositionally biased region" description="Acidic residues" evidence="5">
    <location>
        <begin position="113"/>
        <end position="132"/>
    </location>
</feature>
<comment type="subcellular location">
    <subcellularLocation>
        <location evidence="1">Membrane</location>
    </subcellularLocation>
</comment>
<evidence type="ECO:0000256" key="1">
    <source>
        <dbReference type="ARBA" id="ARBA00004370"/>
    </source>
</evidence>
<dbReference type="AlphaFoldDB" id="W5JUA2"/>
<evidence type="ECO:0000313" key="7">
    <source>
        <dbReference type="EMBL" id="ETN66873.1"/>
    </source>
</evidence>
<dbReference type="Gene3D" id="3.40.50.12190">
    <property type="match status" value="1"/>
</dbReference>
<dbReference type="VEuPathDB" id="VectorBase:ADAR2_006232"/>
<accession>W5JUA2</accession>
<dbReference type="Proteomes" id="UP000000673">
    <property type="component" value="Unassembled WGS sequence"/>
</dbReference>
<dbReference type="GO" id="GO:0001671">
    <property type="term" value="F:ATPase activator activity"/>
    <property type="evidence" value="ECO:0007669"/>
    <property type="project" value="InterPro"/>
</dbReference>
<reference evidence="7" key="3">
    <citation type="journal article" date="2013" name="Nucleic Acids Res.">
        <title>The genome of Anopheles darlingi, the main neotropical malaria vector.</title>
        <authorList>
            <person name="Marinotti O."/>
            <person name="Cerqueira G.C."/>
            <person name="de Almeida L.G."/>
            <person name="Ferro M.I."/>
            <person name="Loreto E.L."/>
            <person name="Zaha A."/>
            <person name="Teixeira S.M."/>
            <person name="Wespiser A.R."/>
            <person name="Almeida E Silva A."/>
            <person name="Schlindwein A.D."/>
            <person name="Pacheco A.C."/>
            <person name="Silva A.L."/>
            <person name="Graveley B.R."/>
            <person name="Walenz B.P."/>
            <person name="Lima Bde A."/>
            <person name="Ribeiro C.A."/>
            <person name="Nunes-Silva C.G."/>
            <person name="de Carvalho C.R."/>
            <person name="Soares C.M."/>
            <person name="de Menezes C.B."/>
            <person name="Matiolli C."/>
            <person name="Caffrey D."/>
            <person name="Araujo D.A."/>
            <person name="de Oliveira D.M."/>
            <person name="Golenbock D."/>
            <person name="Grisard E.C."/>
            <person name="Fantinatti-Garboggini F."/>
            <person name="de Carvalho F.M."/>
            <person name="Barcellos F.G."/>
            <person name="Prosdocimi F."/>
            <person name="May G."/>
            <person name="Azevedo Junior G.M."/>
            <person name="Guimaraes G.M."/>
            <person name="Goldman G.H."/>
            <person name="Padilha I.Q."/>
            <person name="Batista Jda S."/>
            <person name="Ferro J.A."/>
            <person name="Ribeiro J.M."/>
            <person name="Fietto J.L."/>
            <person name="Dabbas K.M."/>
            <person name="Cerdeira L."/>
            <person name="Agnez-Lima L.F."/>
            <person name="Brocchi M."/>
            <person name="de Carvalho M.O."/>
            <person name="Teixeira Mde M."/>
            <person name="Diniz Maia Mde M."/>
            <person name="Goldman M.H."/>
            <person name="Cruz Schneider M.P."/>
            <person name="Felipe M.S."/>
            <person name="Hungria M."/>
            <person name="Nicolas M.F."/>
            <person name="Pereira M."/>
            <person name="Montes M.A."/>
            <person name="Cantao M.E."/>
            <person name="Vincentz M."/>
            <person name="Rafael M.S."/>
            <person name="Silverman N."/>
            <person name="Stoco P.H."/>
            <person name="Souza R.C."/>
            <person name="Vicentini R."/>
            <person name="Gazzinelli R.T."/>
            <person name="Neves Rde O."/>
            <person name="Silva R."/>
            <person name="Astolfi-Filho S."/>
            <person name="Maciel T.E."/>
            <person name="Urmenyi T.P."/>
            <person name="Tadei W.P."/>
            <person name="Camargo E.P."/>
            <person name="de Vasconcelos A.T."/>
        </authorList>
    </citation>
    <scope>NUCLEOTIDE SEQUENCE</scope>
</reference>
<gene>
    <name evidence="7" type="ORF">AND_001331</name>
</gene>
<dbReference type="eggNOG" id="ENOG502S7FT">
    <property type="taxonomic scope" value="Eukaryota"/>
</dbReference>
<dbReference type="STRING" id="43151.W5JUA2"/>
<proteinExistence type="predicted"/>
<evidence type="ECO:0000256" key="2">
    <source>
        <dbReference type="ARBA" id="ARBA00022692"/>
    </source>
</evidence>
<feature type="region of interest" description="Disordered" evidence="5">
    <location>
        <begin position="99"/>
        <end position="132"/>
    </location>
</feature>
<reference evidence="7" key="2">
    <citation type="submission" date="2010-05" db="EMBL/GenBank/DDBJ databases">
        <authorList>
            <person name="Almeida L.G."/>
            <person name="Nicolas M.F."/>
            <person name="Souza R.C."/>
            <person name="Vasconcelos A.T.R."/>
        </authorList>
    </citation>
    <scope>NUCLEOTIDE SEQUENCE</scope>
</reference>
<keyword evidence="2 6" id="KW-0812">Transmembrane</keyword>
<feature type="compositionally biased region" description="Polar residues" evidence="5">
    <location>
        <begin position="100"/>
        <end position="111"/>
    </location>
</feature>
<name>W5JUA2_ANODA</name>
<evidence type="ECO:0000256" key="4">
    <source>
        <dbReference type="ARBA" id="ARBA00023136"/>
    </source>
</evidence>
<evidence type="ECO:0000313" key="9">
    <source>
        <dbReference type="Proteomes" id="UP000000673"/>
    </source>
</evidence>
<organism evidence="7">
    <name type="scientific">Anopheles darlingi</name>
    <name type="common">Mosquito</name>
    <dbReference type="NCBI Taxonomy" id="43151"/>
    <lineage>
        <taxon>Eukaryota</taxon>
        <taxon>Metazoa</taxon>
        <taxon>Ecdysozoa</taxon>
        <taxon>Arthropoda</taxon>
        <taxon>Hexapoda</taxon>
        <taxon>Insecta</taxon>
        <taxon>Pterygota</taxon>
        <taxon>Neoptera</taxon>
        <taxon>Endopterygota</taxon>
        <taxon>Diptera</taxon>
        <taxon>Nematocera</taxon>
        <taxon>Culicoidea</taxon>
        <taxon>Culicidae</taxon>
        <taxon>Anophelinae</taxon>
        <taxon>Anopheles</taxon>
    </lineage>
</organism>
<dbReference type="InterPro" id="IPR038599">
    <property type="entry name" value="LAP1C-like_C_sf"/>
</dbReference>